<dbReference type="InterPro" id="IPR011041">
    <property type="entry name" value="Quinoprot_gluc/sorb_DH_b-prop"/>
</dbReference>
<protein>
    <submittedName>
        <fullName evidence="2">PQQ-dependent sugar dehydrogenase</fullName>
    </submittedName>
</protein>
<dbReference type="InterPro" id="IPR011042">
    <property type="entry name" value="6-blade_b-propeller_TolB-like"/>
</dbReference>
<evidence type="ECO:0000259" key="1">
    <source>
        <dbReference type="Pfam" id="PF22807"/>
    </source>
</evidence>
<sequence length="370" mass="39272">MDTVKRLTLIVLIGLAGCRAQQVDVARLRVPDGFHISVVAETGNCGARFMAWSPGGTLLATCVDEGKVLALPGAQNGSAQRVATVLSDLDGPHGIAFHNGKLYIGESGQVTVFDWDEAGLRAANARKLVDLPRGGMHSTRTVLFFNGKLYVSAGSDCNACAEKDPRRAAVMEFNEDGSGMRVFARGLRNSVGLAANPKANTIWATDNGIDWLGDDLPPDEVNELRAGGDYGWPYCYGDRVPNPQLGHDAARCAGTIPPKIRLQAHSAPLGLAFGAGAMFPAAYRASVYVAFHGSWNRSVPTGYKVIRVPLDAKGEPAGAAEDFVTGWLAPGETRKGKWMGRPVGVLFGADGSLFISDDASGHVYRVTFGK</sequence>
<dbReference type="AlphaFoldDB" id="A0A932A969"/>
<dbReference type="Pfam" id="PF22807">
    <property type="entry name" value="TrAA12"/>
    <property type="match status" value="1"/>
</dbReference>
<evidence type="ECO:0000313" key="3">
    <source>
        <dbReference type="Proteomes" id="UP000779809"/>
    </source>
</evidence>
<dbReference type="SUPFAM" id="SSF50952">
    <property type="entry name" value="Soluble quinoprotein glucose dehydrogenase"/>
    <property type="match status" value="1"/>
</dbReference>
<proteinExistence type="predicted"/>
<name>A0A932A969_9BACT</name>
<accession>A0A932A969</accession>
<comment type="caution">
    <text evidence="2">The sequence shown here is derived from an EMBL/GenBank/DDBJ whole genome shotgun (WGS) entry which is preliminary data.</text>
</comment>
<dbReference type="Proteomes" id="UP000779809">
    <property type="component" value="Unassembled WGS sequence"/>
</dbReference>
<dbReference type="PANTHER" id="PTHR33546">
    <property type="entry name" value="LARGE, MULTIFUNCTIONAL SECRETED PROTEIN-RELATED"/>
    <property type="match status" value="1"/>
</dbReference>
<dbReference type="InterPro" id="IPR054539">
    <property type="entry name" value="Beta-prop_PDH"/>
</dbReference>
<feature type="domain" description="Pyrroloquinoline quinone-dependent pyranose dehydrogenase beta-propeller" evidence="1">
    <location>
        <begin position="30"/>
        <end position="366"/>
    </location>
</feature>
<dbReference type="EMBL" id="JACPNR010000011">
    <property type="protein sequence ID" value="MBI2678998.1"/>
    <property type="molecule type" value="Genomic_DNA"/>
</dbReference>
<evidence type="ECO:0000313" key="2">
    <source>
        <dbReference type="EMBL" id="MBI2678998.1"/>
    </source>
</evidence>
<dbReference type="PROSITE" id="PS51257">
    <property type="entry name" value="PROKAR_LIPOPROTEIN"/>
    <property type="match status" value="1"/>
</dbReference>
<organism evidence="2 3">
    <name type="scientific">Candidatus Korobacter versatilis</name>
    <dbReference type="NCBI Taxonomy" id="658062"/>
    <lineage>
        <taxon>Bacteria</taxon>
        <taxon>Pseudomonadati</taxon>
        <taxon>Acidobacteriota</taxon>
        <taxon>Terriglobia</taxon>
        <taxon>Terriglobales</taxon>
        <taxon>Candidatus Korobacteraceae</taxon>
        <taxon>Candidatus Korobacter</taxon>
    </lineage>
</organism>
<dbReference type="PANTHER" id="PTHR33546:SF1">
    <property type="entry name" value="LARGE, MULTIFUNCTIONAL SECRETED PROTEIN"/>
    <property type="match status" value="1"/>
</dbReference>
<gene>
    <name evidence="2" type="ORF">HYX28_09475</name>
</gene>
<dbReference type="Gene3D" id="2.120.10.30">
    <property type="entry name" value="TolB, C-terminal domain"/>
    <property type="match status" value="1"/>
</dbReference>
<reference evidence="2" key="1">
    <citation type="submission" date="2020-07" db="EMBL/GenBank/DDBJ databases">
        <title>Huge and variable diversity of episymbiotic CPR bacteria and DPANN archaea in groundwater ecosystems.</title>
        <authorList>
            <person name="He C.Y."/>
            <person name="Keren R."/>
            <person name="Whittaker M."/>
            <person name="Farag I.F."/>
            <person name="Doudna J."/>
            <person name="Cate J.H.D."/>
            <person name="Banfield J.F."/>
        </authorList>
    </citation>
    <scope>NUCLEOTIDE SEQUENCE</scope>
    <source>
        <strain evidence="2">NC_groundwater_580_Pr5_B-0.1um_64_19</strain>
    </source>
</reference>